<dbReference type="CDD" id="cd02696">
    <property type="entry name" value="MurNAc-LAA"/>
    <property type="match status" value="1"/>
</dbReference>
<dbReference type="Proteomes" id="UP000295773">
    <property type="component" value="Unassembled WGS sequence"/>
</dbReference>
<accession>A0A4R3TNV4</accession>
<proteinExistence type="predicted"/>
<comment type="caution">
    <text evidence="3">The sequence shown here is derived from an EMBL/GenBank/DDBJ whole genome shotgun (WGS) entry which is preliminary data.</text>
</comment>
<name>A0A4R3TNV4_9FIRM</name>
<dbReference type="PANTHER" id="PTHR30404:SF0">
    <property type="entry name" value="N-ACETYLMURAMOYL-L-ALANINE AMIDASE AMIC"/>
    <property type="match status" value="1"/>
</dbReference>
<feature type="domain" description="MurNAc-LAA" evidence="2">
    <location>
        <begin position="73"/>
        <end position="182"/>
    </location>
</feature>
<keyword evidence="4" id="KW-1185">Reference proteome</keyword>
<protein>
    <submittedName>
        <fullName evidence="3">N-acetylmuramoyl-L-alanine amidase</fullName>
    </submittedName>
</protein>
<dbReference type="GeneID" id="73796291"/>
<keyword evidence="1" id="KW-0378">Hydrolase</keyword>
<sequence length="191" mass="21130">MAIKIFIDQGHNIGNVNAGASGNGVVEAEVTYWVGIYLAALLFADSNFDVRVSRRTLDTVVGTDQSSSLRARVDMANDWPADYFISIHVNSNPNPAINGTEVYVYSLESTAAELAHEELDSIVAFVGTKDNLVRANPSLYVLRRTAMPAILVELAYLSNPQDAVKLKNEQFRFAFAMYIGLLNYFNLPYEL</sequence>
<dbReference type="EMBL" id="SMBP01000002">
    <property type="protein sequence ID" value="TCU63071.1"/>
    <property type="molecule type" value="Genomic_DNA"/>
</dbReference>
<evidence type="ECO:0000259" key="2">
    <source>
        <dbReference type="SMART" id="SM00646"/>
    </source>
</evidence>
<dbReference type="Pfam" id="PF01520">
    <property type="entry name" value="Amidase_3"/>
    <property type="match status" value="1"/>
</dbReference>
<dbReference type="AlphaFoldDB" id="A0A4R3TNV4"/>
<gene>
    <name evidence="3" type="ORF">EDD61_10274</name>
</gene>
<organism evidence="3 4">
    <name type="scientific">Longicatena caecimuris</name>
    <dbReference type="NCBI Taxonomy" id="1796635"/>
    <lineage>
        <taxon>Bacteria</taxon>
        <taxon>Bacillati</taxon>
        <taxon>Bacillota</taxon>
        <taxon>Erysipelotrichia</taxon>
        <taxon>Erysipelotrichales</taxon>
        <taxon>Erysipelotrichaceae</taxon>
        <taxon>Longicatena</taxon>
    </lineage>
</organism>
<dbReference type="InterPro" id="IPR050695">
    <property type="entry name" value="N-acetylmuramoyl_amidase_3"/>
</dbReference>
<dbReference type="InterPro" id="IPR002508">
    <property type="entry name" value="MurNAc-LAA_cat"/>
</dbReference>
<dbReference type="SUPFAM" id="SSF53187">
    <property type="entry name" value="Zn-dependent exopeptidases"/>
    <property type="match status" value="1"/>
</dbReference>
<dbReference type="GO" id="GO:0008745">
    <property type="term" value="F:N-acetylmuramoyl-L-alanine amidase activity"/>
    <property type="evidence" value="ECO:0007669"/>
    <property type="project" value="InterPro"/>
</dbReference>
<reference evidence="3 4" key="1">
    <citation type="submission" date="2019-03" db="EMBL/GenBank/DDBJ databases">
        <title>Genomic Encyclopedia of Type Strains, Phase IV (KMG-IV): sequencing the most valuable type-strain genomes for metagenomic binning, comparative biology and taxonomic classification.</title>
        <authorList>
            <person name="Goeker M."/>
        </authorList>
    </citation>
    <scope>NUCLEOTIDE SEQUENCE [LARGE SCALE GENOMIC DNA]</scope>
    <source>
        <strain evidence="3 4">DSM 29481</strain>
    </source>
</reference>
<dbReference type="GO" id="GO:0009253">
    <property type="term" value="P:peptidoglycan catabolic process"/>
    <property type="evidence" value="ECO:0007669"/>
    <property type="project" value="InterPro"/>
</dbReference>
<dbReference type="PANTHER" id="PTHR30404">
    <property type="entry name" value="N-ACETYLMURAMOYL-L-ALANINE AMIDASE"/>
    <property type="match status" value="1"/>
</dbReference>
<dbReference type="Gene3D" id="3.40.630.40">
    <property type="entry name" value="Zn-dependent exopeptidases"/>
    <property type="match status" value="1"/>
</dbReference>
<dbReference type="RefSeq" id="WP_008687437.1">
    <property type="nucleotide sequence ID" value="NZ_AP024510.1"/>
</dbReference>
<evidence type="ECO:0000313" key="3">
    <source>
        <dbReference type="EMBL" id="TCU63071.1"/>
    </source>
</evidence>
<dbReference type="SMART" id="SM00646">
    <property type="entry name" value="Ami_3"/>
    <property type="match status" value="1"/>
</dbReference>
<dbReference type="GO" id="GO:0030288">
    <property type="term" value="C:outer membrane-bounded periplasmic space"/>
    <property type="evidence" value="ECO:0007669"/>
    <property type="project" value="TreeGrafter"/>
</dbReference>
<evidence type="ECO:0000256" key="1">
    <source>
        <dbReference type="ARBA" id="ARBA00022801"/>
    </source>
</evidence>
<evidence type="ECO:0000313" key="4">
    <source>
        <dbReference type="Proteomes" id="UP000295773"/>
    </source>
</evidence>